<proteinExistence type="predicted"/>
<dbReference type="GeneID" id="18813776"/>
<evidence type="ECO:0000256" key="1">
    <source>
        <dbReference type="SAM" id="SignalP"/>
    </source>
</evidence>
<dbReference type="SUPFAM" id="SSF48208">
    <property type="entry name" value="Six-hairpin glycosidases"/>
    <property type="match status" value="1"/>
</dbReference>
<dbReference type="InterPro" id="IPR035396">
    <property type="entry name" value="Bac_rhamnosid6H"/>
</dbReference>
<feature type="chain" id="PRO_5003381372" evidence="1">
    <location>
        <begin position="21"/>
        <end position="667"/>
    </location>
</feature>
<dbReference type="KEGG" id="sla:SERLADRAFT_431618"/>
<dbReference type="AlphaFoldDB" id="F8ND59"/>
<reference evidence="4" key="1">
    <citation type="submission" date="2011-04" db="EMBL/GenBank/DDBJ databases">
        <title>Evolution of plant cell wall degrading machinery underlies the functional diversity of forest fungi.</title>
        <authorList>
            <consortium name="US DOE Joint Genome Institute (JGI-PGF)"/>
            <person name="Eastwood D.C."/>
            <person name="Floudas D."/>
            <person name="Binder M."/>
            <person name="Majcherczyk A."/>
            <person name="Schneider P."/>
            <person name="Aerts A."/>
            <person name="Asiegbu F.O."/>
            <person name="Baker S.E."/>
            <person name="Barry K."/>
            <person name="Bendiksby M."/>
            <person name="Blumentritt M."/>
            <person name="Coutinho P.M."/>
            <person name="Cullen D."/>
            <person name="Cullen D."/>
            <person name="Gathman A."/>
            <person name="Goodell B."/>
            <person name="Henrissat B."/>
            <person name="Ihrmark K."/>
            <person name="Kauserud H."/>
            <person name="Kohler A."/>
            <person name="LaButti K."/>
            <person name="Lapidus A."/>
            <person name="Lavin J.L."/>
            <person name="Lee Y.-H."/>
            <person name="Lindquist E."/>
            <person name="Lilly W."/>
            <person name="Lucas S."/>
            <person name="Morin E."/>
            <person name="Murat C."/>
            <person name="Oguiza J.A."/>
            <person name="Park J."/>
            <person name="Pisabarro A.G."/>
            <person name="Riley R."/>
            <person name="Rosling A."/>
            <person name="Salamov A."/>
            <person name="Schmidt O."/>
            <person name="Schmutz J."/>
            <person name="Skrede I."/>
            <person name="Stenlid J."/>
            <person name="Wiebenga A."/>
            <person name="Xie X."/>
            <person name="Kues U."/>
            <person name="Hibbett D.S."/>
            <person name="Hoffmeister D."/>
            <person name="Hogberg N."/>
            <person name="Martin F."/>
            <person name="Grigoriev I.V."/>
            <person name="Watkinson S.C."/>
        </authorList>
    </citation>
    <scope>NUCLEOTIDE SEQUENCE</scope>
    <source>
        <strain evidence="4">S7.9</strain>
    </source>
</reference>
<dbReference type="InterPro" id="IPR008928">
    <property type="entry name" value="6-hairpin_glycosidase_sf"/>
</dbReference>
<dbReference type="Proteomes" id="UP000008064">
    <property type="component" value="Unassembled WGS sequence"/>
</dbReference>
<name>F8ND59_SERL9</name>
<organism>
    <name type="scientific">Serpula lacrymans var. lacrymans (strain S7.9)</name>
    <name type="common">Dry rot fungus</name>
    <dbReference type="NCBI Taxonomy" id="578457"/>
    <lineage>
        <taxon>Eukaryota</taxon>
        <taxon>Fungi</taxon>
        <taxon>Dikarya</taxon>
        <taxon>Basidiomycota</taxon>
        <taxon>Agaricomycotina</taxon>
        <taxon>Agaricomycetes</taxon>
        <taxon>Agaricomycetidae</taxon>
        <taxon>Boletales</taxon>
        <taxon>Coniophorineae</taxon>
        <taxon>Serpulaceae</taxon>
        <taxon>Serpula</taxon>
    </lineage>
</organism>
<dbReference type="RefSeq" id="XP_007312027.1">
    <property type="nucleotide sequence ID" value="XM_007311965.1"/>
</dbReference>
<dbReference type="PANTHER" id="PTHR34987:SF6">
    <property type="entry name" value="ALPHA-L-RHAMNOSIDASE SIX-HAIRPIN GLYCOSIDASE DOMAIN-CONTAINING PROTEIN"/>
    <property type="match status" value="1"/>
</dbReference>
<protein>
    <submittedName>
        <fullName evidence="4">Glycoside hydrolase family 78 protein</fullName>
    </submittedName>
</protein>
<dbReference type="GO" id="GO:0016787">
    <property type="term" value="F:hydrolase activity"/>
    <property type="evidence" value="ECO:0007669"/>
    <property type="project" value="UniProtKB-KW"/>
</dbReference>
<dbReference type="HOGENOM" id="CLU_007933_3_0_1"/>
<evidence type="ECO:0000313" key="4">
    <source>
        <dbReference type="EMBL" id="EGO30143.1"/>
    </source>
</evidence>
<dbReference type="Gene3D" id="2.60.420.10">
    <property type="entry name" value="Maltose phosphorylase, domain 3"/>
    <property type="match status" value="1"/>
</dbReference>
<sequence>MYSAFALYIAATLFSPLCTALAPPGPWDEFNYAPSSRSVRPAYVHEINGTVTDAQSLVQNSTNASATLSGNGSYVVLDFGQEVGGLISLDVVNATTSSAFSLSFTESPLFISPTESDDSSRTLSTENSDGVESVAAPLSLGTFTQPPGLLRGGFRYLTIVSNADDALSIANVVLNITFEPFAGDALRDYTGYFYAKDNNFHDSDFITKIWYGGAYTVQTNVIDVNTGRQNGGLLPGWANNATGGPVTGPILVDGAKRDRNVWPGDMGISSHTRQVSVNDLLPVQNSVRVMFSTQNVTTGAFNYSGPPINGQGSDTYISWSLIGLYNYYLYSGDLSTVQDLWANYTKAVAFLEAQVDDTGLMNVTAAWSNDWGRVGGTGHNSAANALLYQTLTTAADLATHLGDTSLAEAYAANATIVKTAYNSMLWDAAAGMYRDNETTTMYPEDGNSLAVVYNLTQTPEQNQQISVGLTNYWTDIGPLCPELADTIIPFIGGLELQAHFIAGNGSRALDLLRREWGYILYTNISVHSTFLEGFTANGSLGYRAAAGYDYDYSYTSHSHGWSTGPTPALSFYVVGLQVTSPQGATWRVAPVLSGLDAAEGGYETSLGWFGVKWSVDNGTLTVLVTTPEGTNGTVVLPGSGNVTLDGKESGSGPVSVSGGNHTLVQKV</sequence>
<dbReference type="Gene3D" id="1.50.10.10">
    <property type="match status" value="1"/>
</dbReference>
<dbReference type="InterPro" id="IPR035398">
    <property type="entry name" value="Bac_rhamnosid_C"/>
</dbReference>
<gene>
    <name evidence="4" type="ORF">SERLADRAFT_431618</name>
</gene>
<dbReference type="Pfam" id="PF17390">
    <property type="entry name" value="Bac_rhamnosid_C"/>
    <property type="match status" value="1"/>
</dbReference>
<evidence type="ECO:0000259" key="3">
    <source>
        <dbReference type="Pfam" id="PF17390"/>
    </source>
</evidence>
<keyword evidence="4" id="KW-0378">Hydrolase</keyword>
<dbReference type="PANTHER" id="PTHR34987">
    <property type="entry name" value="C, PUTATIVE (AFU_ORTHOLOGUE AFUA_3G02880)-RELATED"/>
    <property type="match status" value="1"/>
</dbReference>
<feature type="signal peptide" evidence="1">
    <location>
        <begin position="1"/>
        <end position="20"/>
    </location>
</feature>
<dbReference type="GO" id="GO:0005975">
    <property type="term" value="P:carbohydrate metabolic process"/>
    <property type="evidence" value="ECO:0007669"/>
    <property type="project" value="InterPro"/>
</dbReference>
<feature type="domain" description="Alpha-L-rhamnosidase six-hairpin glycosidase" evidence="2">
    <location>
        <begin position="250"/>
        <end position="464"/>
    </location>
</feature>
<keyword evidence="1" id="KW-0732">Signal</keyword>
<evidence type="ECO:0000259" key="2">
    <source>
        <dbReference type="Pfam" id="PF17389"/>
    </source>
</evidence>
<dbReference type="InterPro" id="IPR012341">
    <property type="entry name" value="6hp_glycosidase-like_sf"/>
</dbReference>
<feature type="domain" description="Alpha-L-rhamnosidase C-terminal" evidence="3">
    <location>
        <begin position="585"/>
        <end position="648"/>
    </location>
</feature>
<dbReference type="OrthoDB" id="10036721at2759"/>
<dbReference type="EMBL" id="GL945428">
    <property type="protein sequence ID" value="EGO30143.1"/>
    <property type="molecule type" value="Genomic_DNA"/>
</dbReference>
<accession>F8ND59</accession>
<dbReference type="Pfam" id="PF17389">
    <property type="entry name" value="Bac_rhamnosid6H"/>
    <property type="match status" value="1"/>
</dbReference>